<evidence type="ECO:0000313" key="1">
    <source>
        <dbReference type="EMBL" id="RXR08716.1"/>
    </source>
</evidence>
<dbReference type="InterPro" id="IPR011990">
    <property type="entry name" value="TPR-like_helical_dom_sf"/>
</dbReference>
<name>A0A4Q1K2B6_9GAMM</name>
<dbReference type="EMBL" id="SAWZ01000001">
    <property type="protein sequence ID" value="RXR08716.1"/>
    <property type="molecule type" value="Genomic_DNA"/>
</dbReference>
<dbReference type="AlphaFoldDB" id="A0A4Q1K2B6"/>
<evidence type="ECO:0000313" key="2">
    <source>
        <dbReference type="Proteomes" id="UP000289784"/>
    </source>
</evidence>
<comment type="caution">
    <text evidence="1">The sequence shown here is derived from an EMBL/GenBank/DDBJ whole genome shotgun (WGS) entry which is preliminary data.</text>
</comment>
<organism evidence="1 2">
    <name type="scientific">Pseudoxanthomonas composti</name>
    <dbReference type="NCBI Taxonomy" id="2137479"/>
    <lineage>
        <taxon>Bacteria</taxon>
        <taxon>Pseudomonadati</taxon>
        <taxon>Pseudomonadota</taxon>
        <taxon>Gammaproteobacteria</taxon>
        <taxon>Lysobacterales</taxon>
        <taxon>Lysobacteraceae</taxon>
        <taxon>Pseudoxanthomonas</taxon>
    </lineage>
</organism>
<dbReference type="OrthoDB" id="5966693at2"/>
<dbReference type="Gene3D" id="1.25.40.10">
    <property type="entry name" value="Tetratricopeptide repeat domain"/>
    <property type="match status" value="1"/>
</dbReference>
<accession>A0A4Q1K2B6</accession>
<reference evidence="1 2" key="1">
    <citation type="submission" date="2019-01" db="EMBL/GenBank/DDBJ databases">
        <title>Pseudoxanthomonas composti sp. nov., isolated from compost.</title>
        <authorList>
            <person name="Yang G."/>
        </authorList>
    </citation>
    <scope>NUCLEOTIDE SEQUENCE [LARGE SCALE GENOMIC DNA]</scope>
    <source>
        <strain evidence="1 2">GSS15</strain>
    </source>
</reference>
<dbReference type="Proteomes" id="UP000289784">
    <property type="component" value="Unassembled WGS sequence"/>
</dbReference>
<evidence type="ECO:0008006" key="3">
    <source>
        <dbReference type="Google" id="ProtNLM"/>
    </source>
</evidence>
<gene>
    <name evidence="1" type="ORF">EPA99_02565</name>
</gene>
<sequence length="257" mass="27492">MHEDLQRRAQAGDAPAACRLGTELVRCGMLRSLTTETVLIEAEADLESTEREQGPASARAQGAATLRLIEQSRSCAGVTDAQLMRANHYLRQAALAGIPEAAMRYAEGQGLAMATVVHPGMYGFLRAPGLAAWQREAVPLVEQQLRQGNAAAVLTLMSAYETDLTQFSGLIEKDPELAYQYLILFRTLAGSKSPEVNTPLPGEAAARARAEARRMYLEYFGGRPAPKGAFELINLSLGDQAGAPGGACAPGRHVVEN</sequence>
<dbReference type="RefSeq" id="WP_129469607.1">
    <property type="nucleotide sequence ID" value="NZ_SAWZ01000001.1"/>
</dbReference>
<keyword evidence="2" id="KW-1185">Reference proteome</keyword>
<proteinExistence type="predicted"/>
<protein>
    <recommendedName>
        <fullName evidence="3">Sel1 repeat family protein</fullName>
    </recommendedName>
</protein>